<accession>A0A4Q7ZGJ6</accession>
<dbReference type="Proteomes" id="UP000292564">
    <property type="component" value="Unassembled WGS sequence"/>
</dbReference>
<dbReference type="EMBL" id="SHKY01000001">
    <property type="protein sequence ID" value="RZU49514.1"/>
    <property type="molecule type" value="Genomic_DNA"/>
</dbReference>
<dbReference type="InterPro" id="IPR014942">
    <property type="entry name" value="AbiEii"/>
</dbReference>
<name>A0A4Q7ZGJ6_9ACTN</name>
<feature type="compositionally biased region" description="Acidic residues" evidence="1">
    <location>
        <begin position="147"/>
        <end position="159"/>
    </location>
</feature>
<gene>
    <name evidence="2" type="ORF">EV385_1267</name>
</gene>
<dbReference type="RefSeq" id="WP_207229766.1">
    <property type="nucleotide sequence ID" value="NZ_SHKY01000001.1"/>
</dbReference>
<evidence type="ECO:0000256" key="1">
    <source>
        <dbReference type="SAM" id="MobiDB-lite"/>
    </source>
</evidence>
<proteinExistence type="predicted"/>
<evidence type="ECO:0000313" key="2">
    <source>
        <dbReference type="EMBL" id="RZU49514.1"/>
    </source>
</evidence>
<feature type="region of interest" description="Disordered" evidence="1">
    <location>
        <begin position="139"/>
        <end position="159"/>
    </location>
</feature>
<comment type="caution">
    <text evidence="2">The sequence shown here is derived from an EMBL/GenBank/DDBJ whole genome shotgun (WGS) entry which is preliminary data.</text>
</comment>
<dbReference type="Pfam" id="PF08843">
    <property type="entry name" value="AbiEii"/>
    <property type="match status" value="1"/>
</dbReference>
<dbReference type="GO" id="GO:0016740">
    <property type="term" value="F:transferase activity"/>
    <property type="evidence" value="ECO:0007669"/>
    <property type="project" value="UniProtKB-KW"/>
</dbReference>
<reference evidence="2 3" key="1">
    <citation type="submission" date="2019-02" db="EMBL/GenBank/DDBJ databases">
        <title>Sequencing the genomes of 1000 actinobacteria strains.</title>
        <authorList>
            <person name="Klenk H.-P."/>
        </authorList>
    </citation>
    <scope>NUCLEOTIDE SEQUENCE [LARGE SCALE GENOMIC DNA]</scope>
    <source>
        <strain evidence="2 3">DSM 45162</strain>
    </source>
</reference>
<keyword evidence="3" id="KW-1185">Reference proteome</keyword>
<evidence type="ECO:0000313" key="3">
    <source>
        <dbReference type="Proteomes" id="UP000292564"/>
    </source>
</evidence>
<sequence>MEELHLRLARIGFEAGEDLGLVLAGGYAISAHQLTSRPSRDIDFATAAAMPLRALHDRALHRDFIDVYAAYEAGYSWERLESLGSRFLATFRLYDLAERLSSIELRDEETFLAYGMGLSDIEVLSRWALQWADDIGRRLEAGPEPPSDSEPDWDAYLDG</sequence>
<protein>
    <submittedName>
        <fullName evidence="2">Nucleotidyltransferase AbiEii toxin of type IV toxin-antitoxin system</fullName>
    </submittedName>
</protein>
<dbReference type="AlphaFoldDB" id="A0A4Q7ZGJ6"/>
<organism evidence="2 3">
    <name type="scientific">Krasilnikovia cinnamomea</name>
    <dbReference type="NCBI Taxonomy" id="349313"/>
    <lineage>
        <taxon>Bacteria</taxon>
        <taxon>Bacillati</taxon>
        <taxon>Actinomycetota</taxon>
        <taxon>Actinomycetes</taxon>
        <taxon>Micromonosporales</taxon>
        <taxon>Micromonosporaceae</taxon>
        <taxon>Krasilnikovia</taxon>
    </lineage>
</organism>
<keyword evidence="2" id="KW-0808">Transferase</keyword>